<evidence type="ECO:0000313" key="1">
    <source>
        <dbReference type="EMBL" id="EYE87365.1"/>
    </source>
</evidence>
<comment type="caution">
    <text evidence="1">The sequence shown here is derived from an EMBL/GenBank/DDBJ whole genome shotgun (WGS) entry which is preliminary data.</text>
</comment>
<protein>
    <submittedName>
        <fullName evidence="1">Uncharacterized protein</fullName>
    </submittedName>
</protein>
<reference evidence="1 2" key="1">
    <citation type="journal article" date="2014" name="Genome Announc.">
        <title>Draft Genome Sequence of Fervidicella metallireducens Strain AeBT, an Iron-Reducing Thermoanaerobe from the Great Artesian Basin.</title>
        <authorList>
            <person name="Patel B.K."/>
        </authorList>
    </citation>
    <scope>NUCLEOTIDE SEQUENCE [LARGE SCALE GENOMIC DNA]</scope>
    <source>
        <strain evidence="1 2">AeB</strain>
    </source>
</reference>
<proteinExistence type="predicted"/>
<accession>A0A017RTY3</accession>
<dbReference type="AlphaFoldDB" id="A0A017RTY3"/>
<sequence length="73" mass="8978">MRRFEYPYFGKRYLYDIPNKTLHDLVNETDECKINEIHEDDIDMYSHLNELALLLEHPVYYPCPHCMKKEEEK</sequence>
<dbReference type="RefSeq" id="WP_035381558.1">
    <property type="nucleotide sequence ID" value="NZ_AZQP01000063.1"/>
</dbReference>
<gene>
    <name evidence="1" type="ORF">Q428_13715</name>
</gene>
<keyword evidence="2" id="KW-1185">Reference proteome</keyword>
<evidence type="ECO:0000313" key="2">
    <source>
        <dbReference type="Proteomes" id="UP000019681"/>
    </source>
</evidence>
<dbReference type="OrthoDB" id="2973788at2"/>
<dbReference type="EMBL" id="AZQP01000063">
    <property type="protein sequence ID" value="EYE87365.1"/>
    <property type="molecule type" value="Genomic_DNA"/>
</dbReference>
<name>A0A017RTY3_9CLOT</name>
<organism evidence="1 2">
    <name type="scientific">Fervidicella metallireducens AeB</name>
    <dbReference type="NCBI Taxonomy" id="1403537"/>
    <lineage>
        <taxon>Bacteria</taxon>
        <taxon>Bacillati</taxon>
        <taxon>Bacillota</taxon>
        <taxon>Clostridia</taxon>
        <taxon>Eubacteriales</taxon>
        <taxon>Clostridiaceae</taxon>
        <taxon>Fervidicella</taxon>
    </lineage>
</organism>
<dbReference type="Proteomes" id="UP000019681">
    <property type="component" value="Unassembled WGS sequence"/>
</dbReference>